<dbReference type="EC" id="1.13.11.8" evidence="3"/>
<feature type="region of interest" description="Disordered" evidence="1">
    <location>
        <begin position="1"/>
        <end position="26"/>
    </location>
</feature>
<dbReference type="NCBIfam" id="NF009904">
    <property type="entry name" value="PRK13367.1"/>
    <property type="match status" value="1"/>
</dbReference>
<dbReference type="NCBIfam" id="NF009902">
    <property type="entry name" value="PRK13365.1"/>
    <property type="match status" value="1"/>
</dbReference>
<dbReference type="SUPFAM" id="SSF53213">
    <property type="entry name" value="LigB-like"/>
    <property type="match status" value="1"/>
</dbReference>
<evidence type="ECO:0000256" key="1">
    <source>
        <dbReference type="SAM" id="MobiDB-lite"/>
    </source>
</evidence>
<dbReference type="Gene3D" id="3.40.830.10">
    <property type="entry name" value="LigB-like"/>
    <property type="match status" value="1"/>
</dbReference>
<dbReference type="InterPro" id="IPR004183">
    <property type="entry name" value="Xdiol_dOase_suB"/>
</dbReference>
<dbReference type="AlphaFoldDB" id="A0A378YQY1"/>
<dbReference type="CDD" id="cd07950">
    <property type="entry name" value="Gallate_Doxase_N"/>
    <property type="match status" value="1"/>
</dbReference>
<dbReference type="NCBIfam" id="NF009901">
    <property type="entry name" value="PRK13364.1"/>
    <property type="match status" value="1"/>
</dbReference>
<proteinExistence type="predicted"/>
<sequence>MGSRIDSALHKCGGRHSPPAQYKTQDGDESVAKIIGGIGTSHVPTIGVAYDKGKQQDPAWAPLFRGYEPVAKWLAEKQADVLVFFYNDHATTFFFDMYPTFALGVGESFPIADEGAGLRPLPPIRGDVALQAHIAESLVNDEFDITVFQDKPIDHGCASPLPLLWPHKPDWPGTVVPIAINVLQYPLPTGRRCYRLGQAVRRAIESYPEDLRVVVVGTGGLSHQIHGERTGYNDEAWDREFLELLEHQPERLTELKHVDYVERGGAESVEQIMWLSMRGAMGPRIKRLHLNYYLATTTAMTVALYEEEAA</sequence>
<gene>
    <name evidence="3" type="primary">ligB</name>
    <name evidence="3" type="ORF">NCTC13160_03062</name>
</gene>
<feature type="domain" description="Extradiol ring-cleavage dioxygenase class III enzyme subunit B" evidence="2">
    <location>
        <begin position="38"/>
        <end position="301"/>
    </location>
</feature>
<reference evidence="3 4" key="1">
    <citation type="submission" date="2018-06" db="EMBL/GenBank/DDBJ databases">
        <authorList>
            <consortium name="Pathogen Informatics"/>
            <person name="Doyle S."/>
        </authorList>
    </citation>
    <scope>NUCLEOTIDE SEQUENCE [LARGE SCALE GENOMIC DNA]</scope>
    <source>
        <strain evidence="3 4">NCTC13160</strain>
    </source>
</reference>
<evidence type="ECO:0000259" key="2">
    <source>
        <dbReference type="Pfam" id="PF02900"/>
    </source>
</evidence>
<protein>
    <submittedName>
        <fullName evidence="3">Protocatechuate 4,5-dioxygenase beta chain</fullName>
        <ecNumber evidence="3">1.13.11.8</ecNumber>
    </submittedName>
</protein>
<dbReference type="Proteomes" id="UP000254573">
    <property type="component" value="Unassembled WGS sequence"/>
</dbReference>
<evidence type="ECO:0000313" key="3">
    <source>
        <dbReference type="EMBL" id="SUA79143.1"/>
    </source>
</evidence>
<dbReference type="STRING" id="93220.A6P55_12635"/>
<organism evidence="3 4">
    <name type="scientific">Pandoraea pnomenusa</name>
    <dbReference type="NCBI Taxonomy" id="93220"/>
    <lineage>
        <taxon>Bacteria</taxon>
        <taxon>Pseudomonadati</taxon>
        <taxon>Pseudomonadota</taxon>
        <taxon>Betaproteobacteria</taxon>
        <taxon>Burkholderiales</taxon>
        <taxon>Burkholderiaceae</taxon>
        <taxon>Pandoraea</taxon>
    </lineage>
</organism>
<dbReference type="GO" id="GO:0018579">
    <property type="term" value="F:protocatechuate 4,5-dioxygenase activity"/>
    <property type="evidence" value="ECO:0007669"/>
    <property type="project" value="UniProtKB-EC"/>
</dbReference>
<dbReference type="EMBL" id="UGSG01000001">
    <property type="protein sequence ID" value="SUA79143.1"/>
    <property type="molecule type" value="Genomic_DNA"/>
</dbReference>
<dbReference type="Pfam" id="PF02900">
    <property type="entry name" value="LigB"/>
    <property type="match status" value="1"/>
</dbReference>
<keyword evidence="3" id="KW-0560">Oxidoreductase</keyword>
<evidence type="ECO:0000313" key="4">
    <source>
        <dbReference type="Proteomes" id="UP000254573"/>
    </source>
</evidence>
<accession>A0A378YQY1</accession>
<dbReference type="InterPro" id="IPR034939">
    <property type="entry name" value="Gallate_Doxase_N"/>
</dbReference>
<keyword evidence="3" id="KW-0223">Dioxygenase</keyword>
<dbReference type="GO" id="GO:0008198">
    <property type="term" value="F:ferrous iron binding"/>
    <property type="evidence" value="ECO:0007669"/>
    <property type="project" value="InterPro"/>
</dbReference>
<name>A0A378YQY1_9BURK</name>